<evidence type="ECO:0000313" key="2">
    <source>
        <dbReference type="EMBL" id="MRS63548.1"/>
    </source>
</evidence>
<gene>
    <name evidence="2" type="ORF">GJJ30_19760</name>
</gene>
<dbReference type="AlphaFoldDB" id="A0A7K0EQ55"/>
<dbReference type="Proteomes" id="UP000441754">
    <property type="component" value="Unassembled WGS sequence"/>
</dbReference>
<proteinExistence type="predicted"/>
<sequence>MVKILKAVVVVVMVITWLVTGLLLAFLTPSFWGKIATGGIGIILNILLAIAYSCLGNRPASFRDWFKM</sequence>
<keyword evidence="3" id="KW-1185">Reference proteome</keyword>
<accession>A0A7K0EQ55</accession>
<feature type="transmembrane region" description="Helical" evidence="1">
    <location>
        <begin position="7"/>
        <end position="29"/>
    </location>
</feature>
<comment type="caution">
    <text evidence="2">The sequence shown here is derived from an EMBL/GenBank/DDBJ whole genome shotgun (WGS) entry which is preliminary data.</text>
</comment>
<protein>
    <submittedName>
        <fullName evidence="2">Uncharacterized protein</fullName>
    </submittedName>
</protein>
<name>A0A7K0EQ55_9BACT</name>
<feature type="transmembrane region" description="Helical" evidence="1">
    <location>
        <begin position="35"/>
        <end position="55"/>
    </location>
</feature>
<keyword evidence="1" id="KW-1133">Transmembrane helix</keyword>
<dbReference type="EMBL" id="WJXZ01000012">
    <property type="protein sequence ID" value="MRS63548.1"/>
    <property type="molecule type" value="Genomic_DNA"/>
</dbReference>
<evidence type="ECO:0000256" key="1">
    <source>
        <dbReference type="SAM" id="Phobius"/>
    </source>
</evidence>
<keyword evidence="1" id="KW-0472">Membrane</keyword>
<organism evidence="2 3">
    <name type="scientific">Larkinella terrae</name>
    <dbReference type="NCBI Taxonomy" id="2025311"/>
    <lineage>
        <taxon>Bacteria</taxon>
        <taxon>Pseudomonadati</taxon>
        <taxon>Bacteroidota</taxon>
        <taxon>Cytophagia</taxon>
        <taxon>Cytophagales</taxon>
        <taxon>Spirosomataceae</taxon>
        <taxon>Larkinella</taxon>
    </lineage>
</organism>
<keyword evidence="1" id="KW-0812">Transmembrane</keyword>
<dbReference type="RefSeq" id="WP_154176896.1">
    <property type="nucleotide sequence ID" value="NZ_WJXZ01000012.1"/>
</dbReference>
<evidence type="ECO:0000313" key="3">
    <source>
        <dbReference type="Proteomes" id="UP000441754"/>
    </source>
</evidence>
<reference evidence="2 3" key="1">
    <citation type="journal article" date="2018" name="Antonie Van Leeuwenhoek">
        <title>Larkinella terrae sp. nov., isolated from soil on Jeju Island, South Korea.</title>
        <authorList>
            <person name="Ten L.N."/>
            <person name="Jeon J."/>
            <person name="Park S.J."/>
            <person name="Park S."/>
            <person name="Lee S.Y."/>
            <person name="Kim M.K."/>
            <person name="Jung H.Y."/>
        </authorList>
    </citation>
    <scope>NUCLEOTIDE SEQUENCE [LARGE SCALE GENOMIC DNA]</scope>
    <source>
        <strain evidence="2 3">KCTC 52001</strain>
    </source>
</reference>